<dbReference type="GO" id="GO:0031464">
    <property type="term" value="C:Cul4A-RING E3 ubiquitin ligase complex"/>
    <property type="evidence" value="ECO:0007669"/>
    <property type="project" value="TreeGrafter"/>
</dbReference>
<feature type="transmembrane region" description="Helical" evidence="5">
    <location>
        <begin position="411"/>
        <end position="435"/>
    </location>
</feature>
<dbReference type="PANTHER" id="PTHR14255:SF3">
    <property type="entry name" value="SULFITE EXPORTER TAUE_SAFE FAMILY PROTEIN 5-RELATED"/>
    <property type="match status" value="1"/>
</dbReference>
<dbReference type="InParanoid" id="A0A078ABC7"/>
<comment type="subcellular location">
    <subcellularLocation>
        <location evidence="1">Membrane</location>
        <topology evidence="1">Multi-pass membrane protein</topology>
    </subcellularLocation>
</comment>
<dbReference type="GO" id="GO:0016020">
    <property type="term" value="C:membrane"/>
    <property type="evidence" value="ECO:0007669"/>
    <property type="project" value="UniProtKB-SubCell"/>
</dbReference>
<feature type="chain" id="PRO_5001729386" description="Sulfite exporter TauE/SafE" evidence="6">
    <location>
        <begin position="23"/>
        <end position="515"/>
    </location>
</feature>
<feature type="transmembrane region" description="Helical" evidence="5">
    <location>
        <begin position="473"/>
        <end position="493"/>
    </location>
</feature>
<dbReference type="AlphaFoldDB" id="A0A078ABC7"/>
<evidence type="ECO:0008006" key="9">
    <source>
        <dbReference type="Google" id="ProtNLM"/>
    </source>
</evidence>
<keyword evidence="8" id="KW-1185">Reference proteome</keyword>
<evidence type="ECO:0000256" key="6">
    <source>
        <dbReference type="SAM" id="SignalP"/>
    </source>
</evidence>
<dbReference type="GO" id="GO:0016567">
    <property type="term" value="P:protein ubiquitination"/>
    <property type="evidence" value="ECO:0007669"/>
    <property type="project" value="TreeGrafter"/>
</dbReference>
<keyword evidence="2 5" id="KW-0812">Transmembrane</keyword>
<name>A0A078ABC7_STYLE</name>
<feature type="signal peptide" evidence="6">
    <location>
        <begin position="1"/>
        <end position="22"/>
    </location>
</feature>
<reference evidence="7 8" key="1">
    <citation type="submission" date="2014-06" db="EMBL/GenBank/DDBJ databases">
        <authorList>
            <person name="Swart Estienne"/>
        </authorList>
    </citation>
    <scope>NUCLEOTIDE SEQUENCE [LARGE SCALE GENOMIC DNA]</scope>
    <source>
        <strain evidence="7 8">130c</strain>
    </source>
</reference>
<dbReference type="OrthoDB" id="305451at2759"/>
<dbReference type="PANTHER" id="PTHR14255">
    <property type="entry name" value="CEREBLON"/>
    <property type="match status" value="1"/>
</dbReference>
<dbReference type="Pfam" id="PF01925">
    <property type="entry name" value="TauE"/>
    <property type="match status" value="2"/>
</dbReference>
<feature type="transmembrane region" description="Helical" evidence="5">
    <location>
        <begin position="291"/>
        <end position="307"/>
    </location>
</feature>
<feature type="transmembrane region" description="Helical" evidence="5">
    <location>
        <begin position="69"/>
        <end position="102"/>
    </location>
</feature>
<evidence type="ECO:0000256" key="2">
    <source>
        <dbReference type="ARBA" id="ARBA00022692"/>
    </source>
</evidence>
<evidence type="ECO:0000256" key="5">
    <source>
        <dbReference type="SAM" id="Phobius"/>
    </source>
</evidence>
<dbReference type="InterPro" id="IPR002781">
    <property type="entry name" value="TM_pro_TauE-like"/>
</dbReference>
<feature type="transmembrane region" description="Helical" evidence="5">
    <location>
        <begin position="327"/>
        <end position="345"/>
    </location>
</feature>
<keyword evidence="3 5" id="KW-1133">Transmembrane helix</keyword>
<keyword evidence="4 5" id="KW-0472">Membrane</keyword>
<accession>A0A078ABC7</accession>
<evidence type="ECO:0000313" key="7">
    <source>
        <dbReference type="EMBL" id="CDW79605.1"/>
    </source>
</evidence>
<proteinExistence type="predicted"/>
<evidence type="ECO:0000256" key="4">
    <source>
        <dbReference type="ARBA" id="ARBA00023136"/>
    </source>
</evidence>
<evidence type="ECO:0000256" key="1">
    <source>
        <dbReference type="ARBA" id="ARBA00004141"/>
    </source>
</evidence>
<keyword evidence="6" id="KW-0732">Signal</keyword>
<evidence type="ECO:0000256" key="3">
    <source>
        <dbReference type="ARBA" id="ARBA00022989"/>
    </source>
</evidence>
<feature type="transmembrane region" description="Helical" evidence="5">
    <location>
        <begin position="442"/>
        <end position="461"/>
    </location>
</feature>
<feature type="transmembrane region" description="Helical" evidence="5">
    <location>
        <begin position="108"/>
        <end position="126"/>
    </location>
</feature>
<protein>
    <recommendedName>
        <fullName evidence="9">Sulfite exporter TauE/SafE</fullName>
    </recommendedName>
</protein>
<sequence>MKILLIILVCLAQETIQDVTKAKNLISQSTQLNVPCQVDDDCNPPYIICSGESKLCEHKGIFPIYERELAGILIIPCLLSLFSIAGLGGGGVIIPLSMIFFVFDTKNAIAISNFAIFTCSVTRYLYTLDKKNPEKKEYVLIDYNIAIVMLPTVMMGSLTGVFLNIILPAIVLQLILTALLVFLGIQSLMKGKDMYKKETIKFEQESLKKKNLENSLTQVKNDESQHLLSRHQQQDNQAQTSSQYKAVNNFEIEAGTPQISQREGLDYNSLECKRLEHIIEKEKTHFQWDKHFTCISIFLILLSTNLLRGNKSLESIVGIDRCSSLDWIVLACFYVACFSITMYSISKVRTQQALKLKYNKGLAKCDIIMTNRNTLRLFIFSFIGGWISGALGLGGGAIFNPILIGLGTPPAVATATSMYMISFSSAGSTVTYIIYGLINIPFSIWVGIVGSFGATGGLALFNVVTKKYNRQSLIVFVLSGVLVFSALLVPLFGGLDLLKLIDRGEDIFEIHSICQ</sequence>
<dbReference type="EMBL" id="CCKQ01008161">
    <property type="protein sequence ID" value="CDW79605.1"/>
    <property type="molecule type" value="Genomic_DNA"/>
</dbReference>
<dbReference type="OMA" id="MIVWISG"/>
<gene>
    <name evidence="7" type="primary">Contig9308.g9947</name>
    <name evidence="7" type="ORF">STYLEM_8595</name>
</gene>
<organism evidence="7 8">
    <name type="scientific">Stylonychia lemnae</name>
    <name type="common">Ciliate</name>
    <dbReference type="NCBI Taxonomy" id="5949"/>
    <lineage>
        <taxon>Eukaryota</taxon>
        <taxon>Sar</taxon>
        <taxon>Alveolata</taxon>
        <taxon>Ciliophora</taxon>
        <taxon>Intramacronucleata</taxon>
        <taxon>Spirotrichea</taxon>
        <taxon>Stichotrichia</taxon>
        <taxon>Sporadotrichida</taxon>
        <taxon>Oxytrichidae</taxon>
        <taxon>Stylonychinae</taxon>
        <taxon>Stylonychia</taxon>
    </lineage>
</organism>
<feature type="transmembrane region" description="Helical" evidence="5">
    <location>
        <begin position="138"/>
        <end position="159"/>
    </location>
</feature>
<feature type="transmembrane region" description="Helical" evidence="5">
    <location>
        <begin position="165"/>
        <end position="185"/>
    </location>
</feature>
<dbReference type="Proteomes" id="UP000039865">
    <property type="component" value="Unassembled WGS sequence"/>
</dbReference>
<feature type="transmembrane region" description="Helical" evidence="5">
    <location>
        <begin position="377"/>
        <end position="399"/>
    </location>
</feature>
<evidence type="ECO:0000313" key="8">
    <source>
        <dbReference type="Proteomes" id="UP000039865"/>
    </source>
</evidence>